<evidence type="ECO:0000256" key="1">
    <source>
        <dbReference type="SAM" id="MobiDB-lite"/>
    </source>
</evidence>
<dbReference type="EMBL" id="JABWUV010000009">
    <property type="protein sequence ID" value="KAF6330243.1"/>
    <property type="molecule type" value="Genomic_DNA"/>
</dbReference>
<organism evidence="2 3">
    <name type="scientific">Myotis myotis</name>
    <name type="common">Greater mouse-eared bat</name>
    <name type="synonym">Vespertilio myotis</name>
    <dbReference type="NCBI Taxonomy" id="51298"/>
    <lineage>
        <taxon>Eukaryota</taxon>
        <taxon>Metazoa</taxon>
        <taxon>Chordata</taxon>
        <taxon>Craniata</taxon>
        <taxon>Vertebrata</taxon>
        <taxon>Euteleostomi</taxon>
        <taxon>Mammalia</taxon>
        <taxon>Eutheria</taxon>
        <taxon>Laurasiatheria</taxon>
        <taxon>Chiroptera</taxon>
        <taxon>Yangochiroptera</taxon>
        <taxon>Vespertilionidae</taxon>
        <taxon>Myotis</taxon>
    </lineage>
</organism>
<accession>A0A7J7VYW0</accession>
<evidence type="ECO:0000313" key="3">
    <source>
        <dbReference type="Proteomes" id="UP000527355"/>
    </source>
</evidence>
<sequence length="165" mass="17129">MQSMTQPHGEAPAGLNSKCEAGQRSQVLRGKGKHTHQKAVQAAELAWGGRATTPQPPGPQEQREGEQQPVSSAWTSLSRPSRLGAGNVHSIRPGAASASPQLLPTAASTGPRPRWCQTSVMSCMQTSLPRKPGARHHTDTPGGSLGPGPLPGKRLLTSSLSSAPA</sequence>
<dbReference type="AlphaFoldDB" id="A0A7J7VYW0"/>
<evidence type="ECO:0000313" key="2">
    <source>
        <dbReference type="EMBL" id="KAF6330243.1"/>
    </source>
</evidence>
<proteinExistence type="predicted"/>
<dbReference type="Proteomes" id="UP000527355">
    <property type="component" value="Unassembled WGS sequence"/>
</dbReference>
<feature type="compositionally biased region" description="Polar residues" evidence="1">
    <location>
        <begin position="70"/>
        <end position="79"/>
    </location>
</feature>
<name>A0A7J7VYW0_MYOMY</name>
<feature type="region of interest" description="Disordered" evidence="1">
    <location>
        <begin position="1"/>
        <end position="165"/>
    </location>
</feature>
<protein>
    <submittedName>
        <fullName evidence="2">Uncharacterized protein</fullName>
    </submittedName>
</protein>
<feature type="compositionally biased region" description="Polar residues" evidence="1">
    <location>
        <begin position="98"/>
        <end position="108"/>
    </location>
</feature>
<reference evidence="2 3" key="1">
    <citation type="journal article" date="2020" name="Nature">
        <title>Six reference-quality genomes reveal evolution of bat adaptations.</title>
        <authorList>
            <person name="Jebb D."/>
            <person name="Huang Z."/>
            <person name="Pippel M."/>
            <person name="Hughes G.M."/>
            <person name="Lavrichenko K."/>
            <person name="Devanna P."/>
            <person name="Winkler S."/>
            <person name="Jermiin L.S."/>
            <person name="Skirmuntt E.C."/>
            <person name="Katzourakis A."/>
            <person name="Burkitt-Gray L."/>
            <person name="Ray D.A."/>
            <person name="Sullivan K.A.M."/>
            <person name="Roscito J.G."/>
            <person name="Kirilenko B.M."/>
            <person name="Davalos L.M."/>
            <person name="Corthals A.P."/>
            <person name="Power M.L."/>
            <person name="Jones G."/>
            <person name="Ransome R.D."/>
            <person name="Dechmann D.K.N."/>
            <person name="Locatelli A.G."/>
            <person name="Puechmaille S.J."/>
            <person name="Fedrigo O."/>
            <person name="Jarvis E.D."/>
            <person name="Hiller M."/>
            <person name="Vernes S.C."/>
            <person name="Myers E.W."/>
            <person name="Teeling E.C."/>
        </authorList>
    </citation>
    <scope>NUCLEOTIDE SEQUENCE [LARGE SCALE GENOMIC DNA]</scope>
    <source>
        <strain evidence="2">MMyoMyo1</strain>
        <tissue evidence="2">Flight muscle</tissue>
    </source>
</reference>
<comment type="caution">
    <text evidence="2">The sequence shown here is derived from an EMBL/GenBank/DDBJ whole genome shotgun (WGS) entry which is preliminary data.</text>
</comment>
<keyword evidence="3" id="KW-1185">Reference proteome</keyword>
<gene>
    <name evidence="2" type="ORF">mMyoMyo1_012244</name>
</gene>
<feature type="compositionally biased region" description="Polar residues" evidence="1">
    <location>
        <begin position="116"/>
        <end position="128"/>
    </location>
</feature>